<dbReference type="EMBL" id="AP025164">
    <property type="protein sequence ID" value="BDB30981.1"/>
    <property type="molecule type" value="Genomic_DNA"/>
</dbReference>
<reference evidence="3 4" key="2">
    <citation type="submission" date="2021-09" db="EMBL/GenBank/DDBJ databases">
        <title>Whole genome sequencing of antimicrobial-resistant bacteria isolated from aquatic animals, plants, and environment in Asia.</title>
        <authorList>
            <person name="Hirabayashi A."/>
            <person name="Suzuki M."/>
        </authorList>
    </citation>
    <scope>NUCLEOTIDE SEQUENCE [LARGE SCALE GENOMIC DNA]</scope>
    <source>
        <strain evidence="3 4">NUITM-VK2</strain>
        <plasmid evidence="3 4">pNUITM-VK2</plasmid>
    </source>
</reference>
<reference evidence="2" key="1">
    <citation type="submission" date="2015-12" db="EMBL/GenBank/DDBJ databases">
        <title>Klebsiella pneumoniae strain KP04 plasmid pKP04VIM, complete sequence.</title>
        <authorList>
            <person name="Li R."/>
            <person name="Lin D."/>
            <person name="Chen C."/>
        </authorList>
    </citation>
    <scope>NUCLEOTIDE SEQUENCE</scope>
    <source>
        <plasmid evidence="2">pKP04VIM</plasmid>
    </source>
</reference>
<dbReference type="InterPro" id="IPR024559">
    <property type="entry name" value="DUF3846"/>
</dbReference>
<protein>
    <recommendedName>
        <fullName evidence="1">DUF3846 domain-containing protein</fullName>
    </recommendedName>
</protein>
<dbReference type="AlphaFoldDB" id="A0A1B1LQG9"/>
<gene>
    <name evidence="3" type="ORF">NUITMVK2_0950</name>
</gene>
<name>A0A1B1LQG9_KLEPN</name>
<dbReference type="RefSeq" id="WP_017901030.1">
    <property type="nucleotide sequence ID" value="NZ_AP018583.1"/>
</dbReference>
<organism evidence="2">
    <name type="scientific">Klebsiella pneumoniae</name>
    <dbReference type="NCBI Taxonomy" id="573"/>
    <lineage>
        <taxon>Bacteria</taxon>
        <taxon>Pseudomonadati</taxon>
        <taxon>Pseudomonadota</taxon>
        <taxon>Gammaproteobacteria</taxon>
        <taxon>Enterobacterales</taxon>
        <taxon>Enterobacteriaceae</taxon>
        <taxon>Klebsiella/Raoultella group</taxon>
        <taxon>Klebsiella</taxon>
        <taxon>Klebsiella pneumoniae complex</taxon>
    </lineage>
</organism>
<proteinExistence type="predicted"/>
<evidence type="ECO:0000313" key="3">
    <source>
        <dbReference type="EMBL" id="BDB30981.1"/>
    </source>
</evidence>
<dbReference type="Proteomes" id="UP001319930">
    <property type="component" value="Plasmid pNUITM-VK2"/>
</dbReference>
<evidence type="ECO:0000313" key="4">
    <source>
        <dbReference type="Proteomes" id="UP001319930"/>
    </source>
</evidence>
<evidence type="ECO:0000259" key="1">
    <source>
        <dbReference type="Pfam" id="PF12957"/>
    </source>
</evidence>
<dbReference type="Pfam" id="PF12957">
    <property type="entry name" value="DUF3846"/>
    <property type="match status" value="1"/>
</dbReference>
<geneLocation type="plasmid" evidence="2">
    <name>pKP04VIM</name>
</geneLocation>
<evidence type="ECO:0000313" key="2">
    <source>
        <dbReference type="EMBL" id="ANS55296.1"/>
    </source>
</evidence>
<sequence>MALLISADDSIRKLSPQDLDGSRDNEGVFSLADMQQMVGGYIQAVRLNPVIVHEDTRYTWLIINEEGKLLSLPINNNATLMAVTAIRHDDYIVGDALMLEEHEFQ</sequence>
<keyword evidence="2" id="KW-0614">Plasmid</keyword>
<dbReference type="EMBL" id="KU318421">
    <property type="protein sequence ID" value="ANS55296.1"/>
    <property type="molecule type" value="Genomic_DNA"/>
</dbReference>
<geneLocation type="plasmid" evidence="3 4">
    <name>pNUITM-VK2</name>
</geneLocation>
<dbReference type="GeneID" id="93756861"/>
<accession>A0A1B1LQG9</accession>
<feature type="domain" description="DUF3846" evidence="1">
    <location>
        <begin position="22"/>
        <end position="100"/>
    </location>
</feature>
<dbReference type="PATRIC" id="fig|573.1650.peg.5683"/>